<protein>
    <submittedName>
        <fullName evidence="2">Pentatricopeptide repeat-containing protein</fullName>
    </submittedName>
</protein>
<dbReference type="PANTHER" id="PTHR11439">
    <property type="entry name" value="GAG-POL-RELATED RETROTRANSPOSON"/>
    <property type="match status" value="1"/>
</dbReference>
<dbReference type="EMBL" id="SMOL01000487">
    <property type="protein sequence ID" value="KAB2611286.1"/>
    <property type="molecule type" value="Genomic_DNA"/>
</dbReference>
<organism evidence="2 3">
    <name type="scientific">Pyrus ussuriensis x Pyrus communis</name>
    <dbReference type="NCBI Taxonomy" id="2448454"/>
    <lineage>
        <taxon>Eukaryota</taxon>
        <taxon>Viridiplantae</taxon>
        <taxon>Streptophyta</taxon>
        <taxon>Embryophyta</taxon>
        <taxon>Tracheophyta</taxon>
        <taxon>Spermatophyta</taxon>
        <taxon>Magnoliopsida</taxon>
        <taxon>eudicotyledons</taxon>
        <taxon>Gunneridae</taxon>
        <taxon>Pentapetalae</taxon>
        <taxon>rosids</taxon>
        <taxon>fabids</taxon>
        <taxon>Rosales</taxon>
        <taxon>Rosaceae</taxon>
        <taxon>Amygdaloideae</taxon>
        <taxon>Maleae</taxon>
        <taxon>Pyrus</taxon>
    </lineage>
</organism>
<reference evidence="2 3" key="1">
    <citation type="submission" date="2019-09" db="EMBL/GenBank/DDBJ databases">
        <authorList>
            <person name="Ou C."/>
        </authorList>
    </citation>
    <scope>NUCLEOTIDE SEQUENCE [LARGE SCALE GENOMIC DNA]</scope>
    <source>
        <strain evidence="2">S2</strain>
        <tissue evidence="2">Leaf</tissue>
    </source>
</reference>
<comment type="caution">
    <text evidence="2">The sequence shown here is derived from an EMBL/GenBank/DDBJ whole genome shotgun (WGS) entry which is preliminary data.</text>
</comment>
<dbReference type="Proteomes" id="UP000327157">
    <property type="component" value="Chromosome 17"/>
</dbReference>
<feature type="domain" description="Reverse transcriptase Ty1/copia-type" evidence="1">
    <location>
        <begin position="37"/>
        <end position="98"/>
    </location>
</feature>
<dbReference type="Pfam" id="PF07727">
    <property type="entry name" value="RVT_2"/>
    <property type="match status" value="1"/>
</dbReference>
<evidence type="ECO:0000259" key="1">
    <source>
        <dbReference type="Pfam" id="PF07727"/>
    </source>
</evidence>
<dbReference type="PANTHER" id="PTHR11439:SF455">
    <property type="entry name" value="RLK (RECEPTOR-LIKE PROTEIN KINASE) 8, PUTATIVE-RELATED"/>
    <property type="match status" value="1"/>
</dbReference>
<dbReference type="AlphaFoldDB" id="A0A5N5G7E6"/>
<sequence>MLHKSLYGLKQAPRAWYDKLHGALLSLGFVGPSSSAYKSVICQLSALFPIKDLGSLHYFLGLEVKRSSKGIFVSQTKYILDLLDKAKMEGAKPCVTPLSTSQFDHSSPLLDDPTEYRSLVGALQYLTWTRPDLSFAVNLLWCDNLSAISLAKNPIFHARTKFWHTKFLCILFVPRIKSLTFVPRLCPSPDFCFSGPNLLFGILRLASYDIYCVFLFCLSDNKIVQFSKKL</sequence>
<keyword evidence="3" id="KW-1185">Reference proteome</keyword>
<dbReference type="InterPro" id="IPR043502">
    <property type="entry name" value="DNA/RNA_pol_sf"/>
</dbReference>
<reference evidence="2 3" key="3">
    <citation type="submission" date="2019-11" db="EMBL/GenBank/DDBJ databases">
        <title>A de novo genome assembly of a pear dwarfing rootstock.</title>
        <authorList>
            <person name="Wang F."/>
            <person name="Wang J."/>
            <person name="Li S."/>
            <person name="Zhang Y."/>
            <person name="Fang M."/>
            <person name="Ma L."/>
            <person name="Zhao Y."/>
            <person name="Jiang S."/>
        </authorList>
    </citation>
    <scope>NUCLEOTIDE SEQUENCE [LARGE SCALE GENOMIC DNA]</scope>
    <source>
        <strain evidence="2">S2</strain>
        <tissue evidence="2">Leaf</tissue>
    </source>
</reference>
<gene>
    <name evidence="2" type="ORF">D8674_019318</name>
</gene>
<evidence type="ECO:0000313" key="2">
    <source>
        <dbReference type="EMBL" id="KAB2611286.1"/>
    </source>
</evidence>
<name>A0A5N5G7E6_9ROSA</name>
<accession>A0A5N5G7E6</accession>
<reference evidence="3" key="2">
    <citation type="submission" date="2019-10" db="EMBL/GenBank/DDBJ databases">
        <title>A de novo genome assembly of a pear dwarfing rootstock.</title>
        <authorList>
            <person name="Wang F."/>
            <person name="Wang J."/>
            <person name="Li S."/>
            <person name="Zhang Y."/>
            <person name="Fang M."/>
            <person name="Ma L."/>
            <person name="Zhao Y."/>
            <person name="Jiang S."/>
        </authorList>
    </citation>
    <scope>NUCLEOTIDE SEQUENCE [LARGE SCALE GENOMIC DNA]</scope>
</reference>
<dbReference type="OrthoDB" id="414945at2759"/>
<evidence type="ECO:0000313" key="3">
    <source>
        <dbReference type="Proteomes" id="UP000327157"/>
    </source>
</evidence>
<dbReference type="SUPFAM" id="SSF56672">
    <property type="entry name" value="DNA/RNA polymerases"/>
    <property type="match status" value="1"/>
</dbReference>
<proteinExistence type="predicted"/>
<dbReference type="InterPro" id="IPR013103">
    <property type="entry name" value="RVT_2"/>
</dbReference>